<dbReference type="Gene3D" id="1.25.40.10">
    <property type="entry name" value="Tetratricopeptide repeat domain"/>
    <property type="match status" value="2"/>
</dbReference>
<name>A0A4U1CF03_9SPHI</name>
<dbReference type="SUPFAM" id="SSF48452">
    <property type="entry name" value="TPR-like"/>
    <property type="match status" value="2"/>
</dbReference>
<keyword evidence="7" id="KW-1185">Reference proteome</keyword>
<feature type="repeat" description="TPR" evidence="3">
    <location>
        <begin position="100"/>
        <end position="133"/>
    </location>
</feature>
<keyword evidence="1" id="KW-0677">Repeat</keyword>
<dbReference type="Proteomes" id="UP000307244">
    <property type="component" value="Unassembled WGS sequence"/>
</dbReference>
<feature type="chain" id="PRO_5020410517" evidence="5">
    <location>
        <begin position="20"/>
        <end position="357"/>
    </location>
</feature>
<dbReference type="InterPro" id="IPR051685">
    <property type="entry name" value="Ycf3/AcsC/BcsC/TPR_MFPF"/>
</dbReference>
<dbReference type="Pfam" id="PF14559">
    <property type="entry name" value="TPR_19"/>
    <property type="match status" value="1"/>
</dbReference>
<evidence type="ECO:0000313" key="6">
    <source>
        <dbReference type="EMBL" id="TKC04153.1"/>
    </source>
</evidence>
<dbReference type="AlphaFoldDB" id="A0A4U1CF03"/>
<organism evidence="6 7">
    <name type="scientific">Pedobacter frigoris</name>
    <dbReference type="NCBI Taxonomy" id="2571272"/>
    <lineage>
        <taxon>Bacteria</taxon>
        <taxon>Pseudomonadati</taxon>
        <taxon>Bacteroidota</taxon>
        <taxon>Sphingobacteriia</taxon>
        <taxon>Sphingobacteriales</taxon>
        <taxon>Sphingobacteriaceae</taxon>
        <taxon>Pedobacter</taxon>
    </lineage>
</organism>
<sequence length="357" mass="40290">MKLKLFLFLLFSCGMNAFAQQPVISALDSNVIKTLFFTGLKEKLNENYEKAAESFNKILAMDAGNAAVHYELAVLNFRQNKLLDAEIAIKKATSINADNSWYWKLLAELYKRNGNMDALVGVFNQMIRLSPDNDNYYFDRSNALLLGGKVEEALKGYDELERKFGSSAELTEARGRVMGDKQDTRGKKKDNVNVEQQQSVGEQDPNDPKVMAAQAQQLYKKGDLNGALEQLKKVLKITDQLYPVWEQAMDIQMNLGLYKDVLKMGDGALAVFPNQAILYYYMAYAQQEERKYDEALTNIKMAIQLDSENMIYLECFGDILSLKGDAAQAVVQWKKVQAGGGGSGKLKKKIDERKYIK</sequence>
<feature type="repeat" description="TPR" evidence="3">
    <location>
        <begin position="276"/>
        <end position="309"/>
    </location>
</feature>
<evidence type="ECO:0000256" key="4">
    <source>
        <dbReference type="SAM" id="MobiDB-lite"/>
    </source>
</evidence>
<evidence type="ECO:0000313" key="7">
    <source>
        <dbReference type="Proteomes" id="UP000307244"/>
    </source>
</evidence>
<proteinExistence type="predicted"/>
<feature type="compositionally biased region" description="Basic and acidic residues" evidence="4">
    <location>
        <begin position="174"/>
        <end position="192"/>
    </location>
</feature>
<dbReference type="EMBL" id="SWBQ01000005">
    <property type="protein sequence ID" value="TKC04153.1"/>
    <property type="molecule type" value="Genomic_DNA"/>
</dbReference>
<dbReference type="OrthoDB" id="9814220at2"/>
<feature type="region of interest" description="Disordered" evidence="4">
    <location>
        <begin position="174"/>
        <end position="208"/>
    </location>
</feature>
<evidence type="ECO:0000256" key="5">
    <source>
        <dbReference type="SAM" id="SignalP"/>
    </source>
</evidence>
<gene>
    <name evidence="6" type="ORF">FA047_16245</name>
</gene>
<dbReference type="InterPro" id="IPR011990">
    <property type="entry name" value="TPR-like_helical_dom_sf"/>
</dbReference>
<evidence type="ECO:0000256" key="1">
    <source>
        <dbReference type="ARBA" id="ARBA00022737"/>
    </source>
</evidence>
<reference evidence="6 7" key="1">
    <citation type="submission" date="2019-04" db="EMBL/GenBank/DDBJ databases">
        <title>Pedobacter sp. RP-3-15 sp. nov., isolated from Arctic soil.</title>
        <authorList>
            <person name="Dahal R.H."/>
            <person name="Kim D.-U."/>
        </authorList>
    </citation>
    <scope>NUCLEOTIDE SEQUENCE [LARGE SCALE GENOMIC DNA]</scope>
    <source>
        <strain evidence="6 7">RP-3-15</strain>
    </source>
</reference>
<dbReference type="RefSeq" id="WP_136837145.1">
    <property type="nucleotide sequence ID" value="NZ_SWBQ01000005.1"/>
</dbReference>
<dbReference type="PANTHER" id="PTHR44943">
    <property type="entry name" value="CELLULOSE SYNTHASE OPERON PROTEIN C"/>
    <property type="match status" value="1"/>
</dbReference>
<dbReference type="PANTHER" id="PTHR44943:SF4">
    <property type="entry name" value="TPR REPEAT-CONTAINING PROTEIN MJ0798"/>
    <property type="match status" value="1"/>
</dbReference>
<keyword evidence="2 3" id="KW-0802">TPR repeat</keyword>
<dbReference type="PROSITE" id="PS50005">
    <property type="entry name" value="TPR"/>
    <property type="match status" value="2"/>
</dbReference>
<dbReference type="SMART" id="SM00028">
    <property type="entry name" value="TPR"/>
    <property type="match status" value="5"/>
</dbReference>
<comment type="caution">
    <text evidence="6">The sequence shown here is derived from an EMBL/GenBank/DDBJ whole genome shotgun (WGS) entry which is preliminary data.</text>
</comment>
<keyword evidence="5" id="KW-0732">Signal</keyword>
<evidence type="ECO:0000256" key="2">
    <source>
        <dbReference type="ARBA" id="ARBA00022803"/>
    </source>
</evidence>
<feature type="signal peptide" evidence="5">
    <location>
        <begin position="1"/>
        <end position="19"/>
    </location>
</feature>
<protein>
    <submittedName>
        <fullName evidence="6">Tetratricopeptide repeat protein</fullName>
    </submittedName>
</protein>
<evidence type="ECO:0000256" key="3">
    <source>
        <dbReference type="PROSITE-ProRule" id="PRU00339"/>
    </source>
</evidence>
<dbReference type="InterPro" id="IPR019734">
    <property type="entry name" value="TPR_rpt"/>
</dbReference>
<accession>A0A4U1CF03</accession>